<reference evidence="2 3" key="1">
    <citation type="submission" date="2019-01" db="EMBL/GenBank/DDBJ databases">
        <title>Geovibrio thiophilus DSM 11263, complete genome.</title>
        <authorList>
            <person name="Spring S."/>
            <person name="Bunk B."/>
            <person name="Sproer C."/>
        </authorList>
    </citation>
    <scope>NUCLEOTIDE SEQUENCE [LARGE SCALE GENOMIC DNA]</scope>
    <source>
        <strain evidence="2 3">DSM 11263</strain>
    </source>
</reference>
<dbReference type="InterPro" id="IPR019613">
    <property type="entry name" value="DUF4198"/>
</dbReference>
<feature type="signal peptide" evidence="1">
    <location>
        <begin position="1"/>
        <end position="18"/>
    </location>
</feature>
<dbReference type="RefSeq" id="WP_128465473.1">
    <property type="nucleotide sequence ID" value="NZ_CP035108.1"/>
</dbReference>
<evidence type="ECO:0000313" key="2">
    <source>
        <dbReference type="EMBL" id="QAR32186.1"/>
    </source>
</evidence>
<accession>A0A3R5UXG4</accession>
<keyword evidence="3" id="KW-1185">Reference proteome</keyword>
<sequence length="251" mass="28016">MKKLFTALLLLCASASFAHFQTIIPSTDVVTPASKTASFRMEFTHPFEQGPVMEMVKPKDVSVYFDGKKTDLTKSVTKTSVQGKTAWDFKYSFTKPGDYIFTVTPDYYFEPAEGVFIQHITKTVVNAFGMEEGWDTPAGLKAEIVPLTRPYGLWKGNTFTGKVIYKGKAVPNAEIEVEFYNKGSKIKHPTDAHITQVIKADANGVFSYSMPFAGWWAFAALIEDDVTLKHEGKDYPVELGAVFWVKTYGAE</sequence>
<dbReference type="KEGG" id="gtl:EP073_01865"/>
<keyword evidence="1" id="KW-0732">Signal</keyword>
<evidence type="ECO:0000313" key="3">
    <source>
        <dbReference type="Proteomes" id="UP000287502"/>
    </source>
</evidence>
<dbReference type="Pfam" id="PF10670">
    <property type="entry name" value="DUF4198"/>
    <property type="match status" value="1"/>
</dbReference>
<evidence type="ECO:0000256" key="1">
    <source>
        <dbReference type="SAM" id="SignalP"/>
    </source>
</evidence>
<feature type="chain" id="PRO_5018744763" evidence="1">
    <location>
        <begin position="19"/>
        <end position="251"/>
    </location>
</feature>
<name>A0A3R5UXG4_9BACT</name>
<organism evidence="2 3">
    <name type="scientific">Geovibrio thiophilus</name>
    <dbReference type="NCBI Taxonomy" id="139438"/>
    <lineage>
        <taxon>Bacteria</taxon>
        <taxon>Pseudomonadati</taxon>
        <taxon>Deferribacterota</taxon>
        <taxon>Deferribacteres</taxon>
        <taxon>Deferribacterales</taxon>
        <taxon>Geovibrionaceae</taxon>
        <taxon>Geovibrio</taxon>
    </lineage>
</organism>
<proteinExistence type="predicted"/>
<dbReference type="EMBL" id="CP035108">
    <property type="protein sequence ID" value="QAR32186.1"/>
    <property type="molecule type" value="Genomic_DNA"/>
</dbReference>
<gene>
    <name evidence="2" type="ORF">EP073_01865</name>
</gene>
<protein>
    <submittedName>
        <fullName evidence="2">DUF4198 domain-containing protein</fullName>
    </submittedName>
</protein>
<dbReference type="Proteomes" id="UP000287502">
    <property type="component" value="Chromosome"/>
</dbReference>
<dbReference type="AlphaFoldDB" id="A0A3R5UXG4"/>
<dbReference type="OrthoDB" id="9780723at2"/>